<feature type="region of interest" description="Disordered" evidence="1">
    <location>
        <begin position="94"/>
        <end position="116"/>
    </location>
</feature>
<gene>
    <name evidence="3" type="ORF">AWC14_18095</name>
</gene>
<proteinExistence type="predicted"/>
<sequence>MKTFFIALAVGGALLPIVAPLKNRRLGRLLFWAGFAITTGSAFLVAYPPDWKSGCLLSLMSDILMLMNAYFTTPYIKIRGKIYAFHVKDSQPDQLPEDTAATPDNAESGYDPAPDSYGGTAPANKFWWLLIVTMAMCVLAVIIQAEDKPLWLAPVMGTVGVMAGIILGYGDASWRYSVARGQRVQFIIIAVITAGVFTILYLAAYYAGKRWPWRSRKSTEYRAHPRHQKR</sequence>
<evidence type="ECO:0000313" key="4">
    <source>
        <dbReference type="Proteomes" id="UP000193487"/>
    </source>
</evidence>
<accession>A0A1X1YLX2</accession>
<comment type="caution">
    <text evidence="3">The sequence shown here is derived from an EMBL/GenBank/DDBJ whole genome shotgun (WGS) entry which is preliminary data.</text>
</comment>
<feature type="transmembrane region" description="Helical" evidence="2">
    <location>
        <begin position="184"/>
        <end position="207"/>
    </location>
</feature>
<keyword evidence="4" id="KW-1185">Reference proteome</keyword>
<keyword evidence="2" id="KW-1133">Transmembrane helix</keyword>
<feature type="transmembrane region" description="Helical" evidence="2">
    <location>
        <begin position="30"/>
        <end position="47"/>
    </location>
</feature>
<keyword evidence="2" id="KW-0812">Transmembrane</keyword>
<dbReference type="Proteomes" id="UP000193487">
    <property type="component" value="Unassembled WGS sequence"/>
</dbReference>
<reference evidence="3 4" key="1">
    <citation type="submission" date="2016-01" db="EMBL/GenBank/DDBJ databases">
        <title>The new phylogeny of the genus Mycobacterium.</title>
        <authorList>
            <person name="Tarcisio F."/>
            <person name="Conor M."/>
            <person name="Antonella G."/>
            <person name="Elisabetta G."/>
            <person name="Giulia F.S."/>
            <person name="Sara T."/>
            <person name="Anna F."/>
            <person name="Clotilde B."/>
            <person name="Roberto B."/>
            <person name="Veronica D.S."/>
            <person name="Fabio R."/>
            <person name="Monica P."/>
            <person name="Olivier J."/>
            <person name="Enrico T."/>
            <person name="Nicola S."/>
        </authorList>
    </citation>
    <scope>NUCLEOTIDE SEQUENCE [LARGE SCALE GENOMIC DNA]</scope>
    <source>
        <strain evidence="3 4">DSM 45166</strain>
    </source>
</reference>
<dbReference type="EMBL" id="LQPE01000004">
    <property type="protein sequence ID" value="ORW12108.1"/>
    <property type="molecule type" value="Genomic_DNA"/>
</dbReference>
<evidence type="ECO:0000256" key="1">
    <source>
        <dbReference type="SAM" id="MobiDB-lite"/>
    </source>
</evidence>
<organism evidence="3 4">
    <name type="scientific">Mycobacterium kyorinense</name>
    <dbReference type="NCBI Taxonomy" id="487514"/>
    <lineage>
        <taxon>Bacteria</taxon>
        <taxon>Bacillati</taxon>
        <taxon>Actinomycetota</taxon>
        <taxon>Actinomycetes</taxon>
        <taxon>Mycobacteriales</taxon>
        <taxon>Mycobacteriaceae</taxon>
        <taxon>Mycobacterium</taxon>
    </lineage>
</organism>
<feature type="transmembrane region" description="Helical" evidence="2">
    <location>
        <begin position="126"/>
        <end position="143"/>
    </location>
</feature>
<name>A0A1X1YLX2_9MYCO</name>
<dbReference type="AlphaFoldDB" id="A0A1X1YLX2"/>
<feature type="transmembrane region" description="Helical" evidence="2">
    <location>
        <begin position="150"/>
        <end position="169"/>
    </location>
</feature>
<protein>
    <submittedName>
        <fullName evidence="3">Uncharacterized protein</fullName>
    </submittedName>
</protein>
<evidence type="ECO:0000313" key="3">
    <source>
        <dbReference type="EMBL" id="ORW12108.1"/>
    </source>
</evidence>
<keyword evidence="2" id="KW-0472">Membrane</keyword>
<evidence type="ECO:0000256" key="2">
    <source>
        <dbReference type="SAM" id="Phobius"/>
    </source>
</evidence>